<proteinExistence type="predicted"/>
<dbReference type="Proteomes" id="UP001597201">
    <property type="component" value="Unassembled WGS sequence"/>
</dbReference>
<protein>
    <submittedName>
        <fullName evidence="2">RES family NAD+ phosphorylase</fullName>
    </submittedName>
</protein>
<keyword evidence="3" id="KW-1185">Reference proteome</keyword>
<dbReference type="InterPro" id="IPR014914">
    <property type="entry name" value="RES_dom"/>
</dbReference>
<dbReference type="Pfam" id="PF08808">
    <property type="entry name" value="RES"/>
    <property type="match status" value="1"/>
</dbReference>
<gene>
    <name evidence="2" type="ORF">ACFQ39_13500</name>
</gene>
<dbReference type="SMART" id="SM00953">
    <property type="entry name" value="RES"/>
    <property type="match status" value="1"/>
</dbReference>
<reference evidence="3" key="1">
    <citation type="journal article" date="2019" name="Int. J. Syst. Evol. Microbiol.">
        <title>The Global Catalogue of Microorganisms (GCM) 10K type strain sequencing project: providing services to taxonomists for standard genome sequencing and annotation.</title>
        <authorList>
            <consortium name="The Broad Institute Genomics Platform"/>
            <consortium name="The Broad Institute Genome Sequencing Center for Infectious Disease"/>
            <person name="Wu L."/>
            <person name="Ma J."/>
        </authorList>
    </citation>
    <scope>NUCLEOTIDE SEQUENCE [LARGE SCALE GENOMIC DNA]</scope>
    <source>
        <strain evidence="3">CCUG 61485</strain>
    </source>
</reference>
<dbReference type="EMBL" id="JBHTMY010000003">
    <property type="protein sequence ID" value="MFD1316636.1"/>
    <property type="molecule type" value="Genomic_DNA"/>
</dbReference>
<evidence type="ECO:0000313" key="2">
    <source>
        <dbReference type="EMBL" id="MFD1316636.1"/>
    </source>
</evidence>
<evidence type="ECO:0000313" key="3">
    <source>
        <dbReference type="Proteomes" id="UP001597201"/>
    </source>
</evidence>
<comment type="caution">
    <text evidence="2">The sequence shown here is derived from an EMBL/GenBank/DDBJ whole genome shotgun (WGS) entry which is preliminary data.</text>
</comment>
<dbReference type="RefSeq" id="WP_377179805.1">
    <property type="nucleotide sequence ID" value="NZ_JBHTMY010000003.1"/>
</dbReference>
<sequence length="153" mass="17487">MIVYRLSRKKYKDQLSGYGASLNGQRWNSKGTEVIYTAQTRALANSEVAVHISLGILPSDYHMVEIEIPNSLKILDINEKDLPKGWNSLPSKPESQNIGDKFVNENQYPVLKVPSVVVKGEFNYILNPKHSDFSKIKIINTEPYPFDPRYFNK</sequence>
<evidence type="ECO:0000259" key="1">
    <source>
        <dbReference type="SMART" id="SM00953"/>
    </source>
</evidence>
<accession>A0ABW3Y6I6</accession>
<feature type="domain" description="RES" evidence="1">
    <location>
        <begin position="14"/>
        <end position="140"/>
    </location>
</feature>
<organism evidence="2 3">
    <name type="scientific">Namhaeicola litoreus</name>
    <dbReference type="NCBI Taxonomy" id="1052145"/>
    <lineage>
        <taxon>Bacteria</taxon>
        <taxon>Pseudomonadati</taxon>
        <taxon>Bacteroidota</taxon>
        <taxon>Flavobacteriia</taxon>
        <taxon>Flavobacteriales</taxon>
        <taxon>Flavobacteriaceae</taxon>
        <taxon>Namhaeicola</taxon>
    </lineage>
</organism>
<name>A0ABW3Y6I6_9FLAO</name>